<dbReference type="AlphaFoldDB" id="A0A1R3JNI1"/>
<reference evidence="2" key="1">
    <citation type="submission" date="2013-09" db="EMBL/GenBank/DDBJ databases">
        <title>Corchorus olitorius genome sequencing.</title>
        <authorList>
            <person name="Alam M."/>
            <person name="Haque M.S."/>
            <person name="Islam M.S."/>
            <person name="Emdad E.M."/>
            <person name="Islam M.M."/>
            <person name="Ahmed B."/>
            <person name="Halim A."/>
            <person name="Hossen Q.M.M."/>
            <person name="Hossain M.Z."/>
            <person name="Ahmed R."/>
            <person name="Khan M.M."/>
            <person name="Islam R."/>
            <person name="Rashid M.M."/>
            <person name="Khan S.A."/>
            <person name="Rahman M.S."/>
            <person name="Alam M."/>
            <person name="Yahiya A.S."/>
            <person name="Khan M.S."/>
            <person name="Azam M.S."/>
            <person name="Haque T."/>
            <person name="Lashkar M.Z.H."/>
            <person name="Akhand A.I."/>
            <person name="Morshed G."/>
            <person name="Roy S."/>
            <person name="Uddin K.S."/>
            <person name="Rabeya T."/>
            <person name="Hossain A.S."/>
            <person name="Chowdhury A."/>
            <person name="Snigdha A.R."/>
            <person name="Mortoza M.S."/>
            <person name="Matin S.A."/>
            <person name="Hoque S.M.E."/>
            <person name="Islam M.K."/>
            <person name="Roy D.K."/>
            <person name="Haider R."/>
            <person name="Moosa M.M."/>
            <person name="Elias S.M."/>
            <person name="Hasan A.M."/>
            <person name="Jahan S."/>
            <person name="Shafiuddin M."/>
            <person name="Mahmood N."/>
            <person name="Shommy N.S."/>
        </authorList>
    </citation>
    <scope>NUCLEOTIDE SEQUENCE [LARGE SCALE GENOMIC DNA]</scope>
    <source>
        <strain evidence="2">cv. O-4</strain>
    </source>
</reference>
<dbReference type="PANTHER" id="PTHR47926:SF436">
    <property type="entry name" value="PENTATRICOPEPTIDE REPEAT-CONTAINING PROTEIN ELI1, CHLOROPLASTIC-LIKE ISOFORM X2"/>
    <property type="match status" value="1"/>
</dbReference>
<accession>A0A1R3JNI1</accession>
<dbReference type="OrthoDB" id="1002195at2759"/>
<dbReference type="Proteomes" id="UP000187203">
    <property type="component" value="Unassembled WGS sequence"/>
</dbReference>
<keyword evidence="2" id="KW-1185">Reference proteome</keyword>
<organism evidence="1 2">
    <name type="scientific">Corchorus olitorius</name>
    <dbReference type="NCBI Taxonomy" id="93759"/>
    <lineage>
        <taxon>Eukaryota</taxon>
        <taxon>Viridiplantae</taxon>
        <taxon>Streptophyta</taxon>
        <taxon>Embryophyta</taxon>
        <taxon>Tracheophyta</taxon>
        <taxon>Spermatophyta</taxon>
        <taxon>Magnoliopsida</taxon>
        <taxon>eudicotyledons</taxon>
        <taxon>Gunneridae</taxon>
        <taxon>Pentapetalae</taxon>
        <taxon>rosids</taxon>
        <taxon>malvids</taxon>
        <taxon>Malvales</taxon>
        <taxon>Malvaceae</taxon>
        <taxon>Grewioideae</taxon>
        <taxon>Apeibeae</taxon>
        <taxon>Corchorus</taxon>
    </lineage>
</organism>
<evidence type="ECO:0000313" key="1">
    <source>
        <dbReference type="EMBL" id="OMO96442.1"/>
    </source>
</evidence>
<protein>
    <submittedName>
        <fullName evidence="1">Pentatricopeptide repeat-containing protein</fullName>
    </submittedName>
</protein>
<dbReference type="GO" id="GO:0003723">
    <property type="term" value="F:RNA binding"/>
    <property type="evidence" value="ECO:0007669"/>
    <property type="project" value="InterPro"/>
</dbReference>
<dbReference type="Gene3D" id="1.25.40.10">
    <property type="entry name" value="Tetratricopeptide repeat domain"/>
    <property type="match status" value="1"/>
</dbReference>
<dbReference type="InterPro" id="IPR046960">
    <property type="entry name" value="PPR_At4g14850-like_plant"/>
</dbReference>
<comment type="caution">
    <text evidence="1">The sequence shown here is derived from an EMBL/GenBank/DDBJ whole genome shotgun (WGS) entry which is preliminary data.</text>
</comment>
<dbReference type="InterPro" id="IPR011990">
    <property type="entry name" value="TPR-like_helical_dom_sf"/>
</dbReference>
<name>A0A1R3JNI1_9ROSI</name>
<sequence>MAHVSDIKLIRTDTTLDLSQKAEKDMQQQEAKPDYCTLVNVLSACGHLGALGQGEWVHAYIDKNGISTNGFVATALVDMYAKCGNIDKAL</sequence>
<dbReference type="GO" id="GO:0009451">
    <property type="term" value="P:RNA modification"/>
    <property type="evidence" value="ECO:0007669"/>
    <property type="project" value="InterPro"/>
</dbReference>
<dbReference type="STRING" id="93759.A0A1R3JNI1"/>
<evidence type="ECO:0000313" key="2">
    <source>
        <dbReference type="Proteomes" id="UP000187203"/>
    </source>
</evidence>
<dbReference type="PANTHER" id="PTHR47926">
    <property type="entry name" value="PENTATRICOPEPTIDE REPEAT-CONTAINING PROTEIN"/>
    <property type="match status" value="1"/>
</dbReference>
<dbReference type="EMBL" id="AWUE01015649">
    <property type="protein sequence ID" value="OMO96442.1"/>
    <property type="molecule type" value="Genomic_DNA"/>
</dbReference>
<gene>
    <name evidence="1" type="ORF">COLO4_15264</name>
</gene>
<proteinExistence type="predicted"/>